<sequence>MGDHGALKQRWHNCAHQGENHAAQRMDRVTSRDHQVAESSFEDPNATAGSSTPANDTYELRILEENMVESGVAWWQLFIISGQVEVDRGVWGTPRQEFSRLDPPHCLGPNAPAPSASLPASEGTAVLGPSLQSPDGPAGALTPQPSSPCPGCASPDAPGVCTRAQPGPGHVARSASDPTSCASCKAVSMSCSAMAAHQHQLSPLGDLDTWEMDQQPKPEALQMVSKELPHSSVDSKACADPRVLVAKLLEHSHCALPAEVRHVVGTVRSAVTSEERPVEEAVFGAGVLDQV</sequence>
<keyword evidence="7" id="KW-1185">Reference proteome</keyword>
<evidence type="ECO:0000313" key="7">
    <source>
        <dbReference type="Proteomes" id="UP000694923"/>
    </source>
</evidence>
<evidence type="ECO:0000256" key="5">
    <source>
        <dbReference type="ARBA" id="ARBA00034309"/>
    </source>
</evidence>
<dbReference type="InterPro" id="IPR030431">
    <property type="entry name" value="ENTREP1-3"/>
</dbReference>
<keyword evidence="3" id="KW-1133">Transmembrane helix</keyword>
<feature type="compositionally biased region" description="Low complexity" evidence="6">
    <location>
        <begin position="109"/>
        <end position="121"/>
    </location>
</feature>
<proteinExistence type="inferred from homology"/>
<dbReference type="GeneID" id="103606994"/>
<protein>
    <submittedName>
        <fullName evidence="8">Protein FAM189A1-like</fullName>
    </submittedName>
</protein>
<comment type="similarity">
    <text evidence="5">Belongs to the ENTREP family.</text>
</comment>
<gene>
    <name evidence="8" type="primary">LOC103606994</name>
</gene>
<comment type="subcellular location">
    <subcellularLocation>
        <location evidence="1">Membrane</location>
    </subcellularLocation>
</comment>
<name>A0ABM0SA81_GALVR</name>
<feature type="region of interest" description="Disordered" evidence="6">
    <location>
        <begin position="18"/>
        <end position="54"/>
    </location>
</feature>
<evidence type="ECO:0000313" key="8">
    <source>
        <dbReference type="RefSeq" id="XP_008589772.1"/>
    </source>
</evidence>
<evidence type="ECO:0000256" key="4">
    <source>
        <dbReference type="ARBA" id="ARBA00023136"/>
    </source>
</evidence>
<evidence type="ECO:0000256" key="3">
    <source>
        <dbReference type="ARBA" id="ARBA00022989"/>
    </source>
</evidence>
<organism evidence="7 8">
    <name type="scientific">Galeopterus variegatus</name>
    <name type="common">Malayan flying lemur</name>
    <name type="synonym">Cynocephalus variegatus</name>
    <dbReference type="NCBI Taxonomy" id="482537"/>
    <lineage>
        <taxon>Eukaryota</taxon>
        <taxon>Metazoa</taxon>
        <taxon>Chordata</taxon>
        <taxon>Craniata</taxon>
        <taxon>Vertebrata</taxon>
        <taxon>Euteleostomi</taxon>
        <taxon>Mammalia</taxon>
        <taxon>Eutheria</taxon>
        <taxon>Euarchontoglires</taxon>
        <taxon>Dermoptera</taxon>
        <taxon>Cynocephalidae</taxon>
        <taxon>Galeopterus</taxon>
    </lineage>
</organism>
<accession>A0ABM0SA81</accession>
<feature type="compositionally biased region" description="Basic and acidic residues" evidence="6">
    <location>
        <begin position="18"/>
        <end position="36"/>
    </location>
</feature>
<keyword evidence="2" id="KW-0812">Transmembrane</keyword>
<dbReference type="PANTHER" id="PTHR17615:SF6">
    <property type="entry name" value="PROTEIN ENTREP2"/>
    <property type="match status" value="1"/>
</dbReference>
<dbReference type="RefSeq" id="XP_008589772.1">
    <property type="nucleotide sequence ID" value="XM_008591550.1"/>
</dbReference>
<evidence type="ECO:0000256" key="1">
    <source>
        <dbReference type="ARBA" id="ARBA00004370"/>
    </source>
</evidence>
<dbReference type="PANTHER" id="PTHR17615">
    <property type="entry name" value="PROTEIN FAM189A"/>
    <property type="match status" value="1"/>
</dbReference>
<evidence type="ECO:0000256" key="2">
    <source>
        <dbReference type="ARBA" id="ARBA00022692"/>
    </source>
</evidence>
<keyword evidence="4" id="KW-0472">Membrane</keyword>
<reference evidence="8" key="1">
    <citation type="submission" date="2025-08" db="UniProtKB">
        <authorList>
            <consortium name="RefSeq"/>
        </authorList>
    </citation>
    <scope>IDENTIFICATION</scope>
</reference>
<feature type="region of interest" description="Disordered" evidence="6">
    <location>
        <begin position="101"/>
        <end position="153"/>
    </location>
</feature>
<evidence type="ECO:0000256" key="6">
    <source>
        <dbReference type="SAM" id="MobiDB-lite"/>
    </source>
</evidence>
<dbReference type="Proteomes" id="UP000694923">
    <property type="component" value="Unplaced"/>
</dbReference>